<comment type="caution">
    <text evidence="1">The sequence shown here is derived from an EMBL/GenBank/DDBJ whole genome shotgun (WGS) entry which is preliminary data.</text>
</comment>
<dbReference type="EMBL" id="SGUG01000036">
    <property type="protein sequence ID" value="MDG0864588.1"/>
    <property type="molecule type" value="Genomic_DNA"/>
</dbReference>
<sequence>MNISHANIPSSHFEVRFESLFSDGRGLVFPCDEEGQVDINALSERHRSNYFFARAMLGREYATPRVISCGQSTCQPSSQREQVVG</sequence>
<evidence type="ECO:0000313" key="2">
    <source>
        <dbReference type="Proteomes" id="UP001152766"/>
    </source>
</evidence>
<reference evidence="1" key="1">
    <citation type="submission" date="2019-02" db="EMBL/GenBank/DDBJ databases">
        <title>Draft genome of the type strain Pelomonas aquatica CCUG 52575T.</title>
        <authorList>
            <person name="Gomila M."/>
            <person name="Lalucat J."/>
        </authorList>
    </citation>
    <scope>NUCLEOTIDE SEQUENCE</scope>
    <source>
        <strain evidence="1">CCUG 52575</strain>
    </source>
</reference>
<protein>
    <submittedName>
        <fullName evidence="1">Uncharacterized protein</fullName>
    </submittedName>
</protein>
<proteinExistence type="predicted"/>
<evidence type="ECO:0000313" key="1">
    <source>
        <dbReference type="EMBL" id="MDG0864588.1"/>
    </source>
</evidence>
<dbReference type="AlphaFoldDB" id="A0A9X4LJY3"/>
<name>A0A9X4LJY3_9BURK</name>
<accession>A0A9X4LJY3</accession>
<dbReference type="RefSeq" id="WP_268154203.1">
    <property type="nucleotide sequence ID" value="NZ_JAPPUW010000032.1"/>
</dbReference>
<gene>
    <name evidence="1" type="ORF">EXJ73_19175</name>
</gene>
<dbReference type="Proteomes" id="UP001152766">
    <property type="component" value="Unassembled WGS sequence"/>
</dbReference>
<keyword evidence="2" id="KW-1185">Reference proteome</keyword>
<organism evidence="1 2">
    <name type="scientific">Pelomonas aquatica</name>
    <dbReference type="NCBI Taxonomy" id="431058"/>
    <lineage>
        <taxon>Bacteria</taxon>
        <taxon>Pseudomonadati</taxon>
        <taxon>Pseudomonadota</taxon>
        <taxon>Betaproteobacteria</taxon>
        <taxon>Burkholderiales</taxon>
        <taxon>Sphaerotilaceae</taxon>
        <taxon>Roseateles</taxon>
    </lineage>
</organism>